<proteinExistence type="predicted"/>
<dbReference type="AlphaFoldDB" id="A0A1R2AN50"/>
<accession>A0A1R2AN50</accession>
<dbReference type="Proteomes" id="UP000187209">
    <property type="component" value="Unassembled WGS sequence"/>
</dbReference>
<organism evidence="1 2">
    <name type="scientific">Stentor coeruleus</name>
    <dbReference type="NCBI Taxonomy" id="5963"/>
    <lineage>
        <taxon>Eukaryota</taxon>
        <taxon>Sar</taxon>
        <taxon>Alveolata</taxon>
        <taxon>Ciliophora</taxon>
        <taxon>Postciliodesmatophora</taxon>
        <taxon>Heterotrichea</taxon>
        <taxon>Heterotrichida</taxon>
        <taxon>Stentoridae</taxon>
        <taxon>Stentor</taxon>
    </lineage>
</organism>
<gene>
    <name evidence="1" type="ORF">SteCoe_37366</name>
</gene>
<evidence type="ECO:0000313" key="2">
    <source>
        <dbReference type="Proteomes" id="UP000187209"/>
    </source>
</evidence>
<sequence>MVIYYFLKLFEGEDSEEGSKGGLYLRAYFKNCYLNHYFKLTQVIRTLSLYDPFNRFIVTELLQSAARKGDFDFFCFFSRLNAEFNPSLLPRKLVEIFIKKALELPYHIVLLQFFNPLSPSEKFENVIREAISKVIITDLPKNVCAVTLSNMTICLSNTENSNFGNGVKFYVLLHELAHFLQRTSISSFRESSENRSQKLIESLTKIENLVENAERIPTPEEPSINPLGIKTNLTTLDNYEITKKIEENQDILKSFSNPIIESIQNIDIKESGEYLEFLLFNGLHERVYRSAAEFLFENHEDNLEKFREKFSMLNASGMKNRENYYPIRELGSNNDKTYQICECGTKDRMMAYKIYMDQKNLSKFIV</sequence>
<reference evidence="1 2" key="1">
    <citation type="submission" date="2016-11" db="EMBL/GenBank/DDBJ databases">
        <title>The macronuclear genome of Stentor coeruleus: a giant cell with tiny introns.</title>
        <authorList>
            <person name="Slabodnick M."/>
            <person name="Ruby J.G."/>
            <person name="Reiff S.B."/>
            <person name="Swart E.C."/>
            <person name="Gosai S."/>
            <person name="Prabakaran S."/>
            <person name="Witkowska E."/>
            <person name="Larue G.E."/>
            <person name="Fisher S."/>
            <person name="Freeman R.M."/>
            <person name="Gunawardena J."/>
            <person name="Chu W."/>
            <person name="Stover N.A."/>
            <person name="Gregory B.D."/>
            <person name="Nowacki M."/>
            <person name="Derisi J."/>
            <person name="Roy S.W."/>
            <person name="Marshall W.F."/>
            <person name="Sood P."/>
        </authorList>
    </citation>
    <scope>NUCLEOTIDE SEQUENCE [LARGE SCALE GENOMIC DNA]</scope>
    <source>
        <strain evidence="1">WM001</strain>
    </source>
</reference>
<name>A0A1R2AN50_9CILI</name>
<comment type="caution">
    <text evidence="1">The sequence shown here is derived from an EMBL/GenBank/DDBJ whole genome shotgun (WGS) entry which is preliminary data.</text>
</comment>
<evidence type="ECO:0000313" key="1">
    <source>
        <dbReference type="EMBL" id="OMJ65963.1"/>
    </source>
</evidence>
<keyword evidence="2" id="KW-1185">Reference proteome</keyword>
<protein>
    <submittedName>
        <fullName evidence="1">Uncharacterized protein</fullName>
    </submittedName>
</protein>
<dbReference type="EMBL" id="MPUH01001871">
    <property type="protein sequence ID" value="OMJ65963.1"/>
    <property type="molecule type" value="Genomic_DNA"/>
</dbReference>